<dbReference type="EMBL" id="WMIE01000022">
    <property type="protein sequence ID" value="MTH79885.1"/>
    <property type="molecule type" value="Genomic_DNA"/>
</dbReference>
<proteinExistence type="predicted"/>
<organism evidence="3 4">
    <name type="scientific">Paracoccus aestuariivivens</name>
    <dbReference type="NCBI Taxonomy" id="1820333"/>
    <lineage>
        <taxon>Bacteria</taxon>
        <taxon>Pseudomonadati</taxon>
        <taxon>Pseudomonadota</taxon>
        <taxon>Alphaproteobacteria</taxon>
        <taxon>Rhodobacterales</taxon>
        <taxon>Paracoccaceae</taxon>
        <taxon>Paracoccus</taxon>
    </lineage>
</organism>
<dbReference type="AlphaFoldDB" id="A0A6L6JF59"/>
<evidence type="ECO:0000259" key="2">
    <source>
        <dbReference type="SMART" id="SM00867"/>
    </source>
</evidence>
<dbReference type="SUPFAM" id="SSF101874">
    <property type="entry name" value="YceI-like"/>
    <property type="match status" value="1"/>
</dbReference>
<dbReference type="SMART" id="SM00867">
    <property type="entry name" value="YceI"/>
    <property type="match status" value="1"/>
</dbReference>
<dbReference type="Proteomes" id="UP000478183">
    <property type="component" value="Unassembled WGS sequence"/>
</dbReference>
<dbReference type="PANTHER" id="PTHR34406">
    <property type="entry name" value="PROTEIN YCEI"/>
    <property type="match status" value="1"/>
</dbReference>
<protein>
    <recommendedName>
        <fullName evidence="2">Lipid/polyisoprenoid-binding YceI-like domain-containing protein</fullName>
    </recommendedName>
</protein>
<keyword evidence="1" id="KW-0732">Signal</keyword>
<dbReference type="PANTHER" id="PTHR34406:SF1">
    <property type="entry name" value="PROTEIN YCEI"/>
    <property type="match status" value="1"/>
</dbReference>
<name>A0A6L6JF59_9RHOB</name>
<dbReference type="InterPro" id="IPR036761">
    <property type="entry name" value="TTHA0802/YceI-like_sf"/>
</dbReference>
<evidence type="ECO:0000313" key="3">
    <source>
        <dbReference type="EMBL" id="MTH79885.1"/>
    </source>
</evidence>
<feature type="domain" description="Lipid/polyisoprenoid-binding YceI-like" evidence="2">
    <location>
        <begin position="27"/>
        <end position="189"/>
    </location>
</feature>
<dbReference type="InterPro" id="IPR007372">
    <property type="entry name" value="Lipid/polyisoprenoid-bd_YceI"/>
</dbReference>
<comment type="caution">
    <text evidence="3">The sequence shown here is derived from an EMBL/GenBank/DDBJ whole genome shotgun (WGS) entry which is preliminary data.</text>
</comment>
<dbReference type="RefSeq" id="WP_155097236.1">
    <property type="nucleotide sequence ID" value="NZ_WMIE01000022.1"/>
</dbReference>
<dbReference type="OrthoDB" id="9811006at2"/>
<gene>
    <name evidence="3" type="ORF">GL286_19435</name>
</gene>
<evidence type="ECO:0000313" key="4">
    <source>
        <dbReference type="Proteomes" id="UP000478183"/>
    </source>
</evidence>
<feature type="chain" id="PRO_5027039206" description="Lipid/polyisoprenoid-binding YceI-like domain-containing protein" evidence="1">
    <location>
        <begin position="24"/>
        <end position="194"/>
    </location>
</feature>
<feature type="signal peptide" evidence="1">
    <location>
        <begin position="1"/>
        <end position="23"/>
    </location>
</feature>
<keyword evidence="4" id="KW-1185">Reference proteome</keyword>
<sequence>MLRIIRVLLLVLTSVLTTGAALAATRVYQLDGMGSRVGFSTESGAGRVTGNIPVTEARLRLDFGNVSNSSISVMLDASAATANTPFAAEAMRGPTMLDTAHHPTMVFRSTRISSSGNVVKVVGDLTIRGVSRPVTLQGSIARMNKSDANDLDRLQVRLSGAIRRSAYGATGWSDAVSDVVRLVIVAQISRVEGN</sequence>
<accession>A0A6L6JF59</accession>
<reference evidence="3 4" key="1">
    <citation type="submission" date="2019-11" db="EMBL/GenBank/DDBJ databases">
        <authorList>
            <person name="Dong K."/>
        </authorList>
    </citation>
    <scope>NUCLEOTIDE SEQUENCE [LARGE SCALE GENOMIC DNA]</scope>
    <source>
        <strain evidence="3 4">NBRC 111993</strain>
    </source>
</reference>
<evidence type="ECO:0000256" key="1">
    <source>
        <dbReference type="SAM" id="SignalP"/>
    </source>
</evidence>
<dbReference type="Pfam" id="PF04264">
    <property type="entry name" value="YceI"/>
    <property type="match status" value="1"/>
</dbReference>
<dbReference type="Gene3D" id="2.40.128.110">
    <property type="entry name" value="Lipid/polyisoprenoid-binding, YceI-like"/>
    <property type="match status" value="1"/>
</dbReference>